<protein>
    <recommendedName>
        <fullName evidence="4">VCBS repeat-containing protein</fullName>
    </recommendedName>
</protein>
<feature type="compositionally biased region" description="Low complexity" evidence="1">
    <location>
        <begin position="168"/>
        <end position="189"/>
    </location>
</feature>
<feature type="region of interest" description="Disordered" evidence="1">
    <location>
        <begin position="168"/>
        <end position="202"/>
    </location>
</feature>
<feature type="non-terminal residue" evidence="2">
    <location>
        <position position="1"/>
    </location>
</feature>
<comment type="caution">
    <text evidence="2">The sequence shown here is derived from an EMBL/GenBank/DDBJ whole genome shotgun (WGS) entry which is preliminary data.</text>
</comment>
<dbReference type="SUPFAM" id="SSF69318">
    <property type="entry name" value="Integrin alpha N-terminal domain"/>
    <property type="match status" value="1"/>
</dbReference>
<evidence type="ECO:0000313" key="2">
    <source>
        <dbReference type="EMBL" id="CAH0371185.1"/>
    </source>
</evidence>
<accession>A0A8J2WYK1</accession>
<proteinExistence type="predicted"/>
<keyword evidence="3" id="KW-1185">Reference proteome</keyword>
<sequence length="515" mass="53684">CPTNSNNAAHRRVGVLTPHHAHDDGRSPALRRAAAMSNRAAILRCCLVGALLLTSAVPARGISVGFSSWHTPVVGNLLVSEGLVSAAAARGAARFSSKGPRADVPGMTRRRLDDCGNDDSTEDEYGDTCTDWYDDNPDGCGDYDDTDFTASEQCCACGGGLAGGTFAPTITPAPSAAPSTPEPSTQSPTGAPTTAAPSMTFAPTPTPLPYEYAPTVDAMPYCRLQTSSACWGNTHRFLAVTANGPFDGIDAGSFSRPALGDLDGDGTLRRCDLDLVVGERYGELTLTYMENTGTSTAPVFVARTGSANPFDGIDVSEWSSPALGDIDGDGTLRLQTTYVEGEWNTWLTYIENTGTSTAPVFVQRIGSANPFAGIDVGQFSAPAFSDIDNDGTLRPCDLDLVVGNINGLLIYIENTGTSTAPVFVQRTGSKNPFAGIDVGDISRPALADFDNDGTLRPRDLDLVVGEEGGKLTYIENTGTSTVPVFVQRTGSANPLDGIDVGDSSAPALGDLDGDG</sequence>
<evidence type="ECO:0000256" key="1">
    <source>
        <dbReference type="SAM" id="MobiDB-lite"/>
    </source>
</evidence>
<evidence type="ECO:0000313" key="3">
    <source>
        <dbReference type="Proteomes" id="UP000789595"/>
    </source>
</evidence>
<dbReference type="AlphaFoldDB" id="A0A8J2WYK1"/>
<gene>
    <name evidence="2" type="ORF">PECAL_3P11150</name>
</gene>
<reference evidence="2" key="1">
    <citation type="submission" date="2021-11" db="EMBL/GenBank/DDBJ databases">
        <authorList>
            <consortium name="Genoscope - CEA"/>
            <person name="William W."/>
        </authorList>
    </citation>
    <scope>NUCLEOTIDE SEQUENCE</scope>
</reference>
<name>A0A8J2WYK1_9STRA</name>
<dbReference type="EMBL" id="CAKKNE010000003">
    <property type="protein sequence ID" value="CAH0371185.1"/>
    <property type="molecule type" value="Genomic_DNA"/>
</dbReference>
<evidence type="ECO:0008006" key="4">
    <source>
        <dbReference type="Google" id="ProtNLM"/>
    </source>
</evidence>
<feature type="region of interest" description="Disordered" evidence="1">
    <location>
        <begin position="493"/>
        <end position="515"/>
    </location>
</feature>
<dbReference type="OrthoDB" id="430657at2759"/>
<feature type="compositionally biased region" description="Polar residues" evidence="1">
    <location>
        <begin position="190"/>
        <end position="202"/>
    </location>
</feature>
<organism evidence="2 3">
    <name type="scientific">Pelagomonas calceolata</name>
    <dbReference type="NCBI Taxonomy" id="35677"/>
    <lineage>
        <taxon>Eukaryota</taxon>
        <taxon>Sar</taxon>
        <taxon>Stramenopiles</taxon>
        <taxon>Ochrophyta</taxon>
        <taxon>Pelagophyceae</taxon>
        <taxon>Pelagomonadales</taxon>
        <taxon>Pelagomonadaceae</taxon>
        <taxon>Pelagomonas</taxon>
    </lineage>
</organism>
<feature type="region of interest" description="Disordered" evidence="1">
    <location>
        <begin position="96"/>
        <end position="121"/>
    </location>
</feature>
<feature type="region of interest" description="Disordered" evidence="1">
    <location>
        <begin position="1"/>
        <end position="26"/>
    </location>
</feature>
<dbReference type="Proteomes" id="UP000789595">
    <property type="component" value="Unassembled WGS sequence"/>
</dbReference>
<dbReference type="InterPro" id="IPR028994">
    <property type="entry name" value="Integrin_alpha_N"/>
</dbReference>
<feature type="non-terminal residue" evidence="2">
    <location>
        <position position="515"/>
    </location>
</feature>